<organism evidence="2 3">
    <name type="scientific">Drechslerella dactyloides</name>
    <name type="common">Nematode-trapping fungus</name>
    <name type="synonym">Arthrobotrys dactyloides</name>
    <dbReference type="NCBI Taxonomy" id="74499"/>
    <lineage>
        <taxon>Eukaryota</taxon>
        <taxon>Fungi</taxon>
        <taxon>Dikarya</taxon>
        <taxon>Ascomycota</taxon>
        <taxon>Pezizomycotina</taxon>
        <taxon>Orbiliomycetes</taxon>
        <taxon>Orbiliales</taxon>
        <taxon>Orbiliaceae</taxon>
        <taxon>Drechslerella</taxon>
    </lineage>
</organism>
<dbReference type="GO" id="GO:0006508">
    <property type="term" value="P:proteolysis"/>
    <property type="evidence" value="ECO:0007669"/>
    <property type="project" value="InterPro"/>
</dbReference>
<dbReference type="EMBL" id="JAQGDS010000013">
    <property type="protein sequence ID" value="KAJ6256408.1"/>
    <property type="molecule type" value="Genomic_DNA"/>
</dbReference>
<keyword evidence="2" id="KW-0645">Protease</keyword>
<dbReference type="InterPro" id="IPR024079">
    <property type="entry name" value="MetalloPept_cat_dom_sf"/>
</dbReference>
<name>A0AAD6IQA2_DREDA</name>
<accession>A0AAD6IQA2</accession>
<dbReference type="AlphaFoldDB" id="A0AAD6IQA2"/>
<sequence>MPHSVPSKKLEEDILKATRDRMDEIARCWPLNLVCVEAIAGDTPLQVQYPRAPLPDRPRGTQSAYMISLDKWEDGHIIMVAPLDEYPPGAKRVIQEAVNSWTTDCNICIEILPYGDKRSETADVRITFHPGESYSVVGRPIKPAKKGQPTMNLAFTPGLTEEEMQRKARHEFGHVLGLRHEHSSPAFGLSLKEGALIDNMVANLGVDREQAQQMFAQDYAQDKRTTYTKATKWDPRSIMIYPIPAEFNDEGIDIPLNYELSETDKAFVKAVYGSHPSQTLEPRASSQLLNSTNSGRRFRHSLHILTHAPM</sequence>
<evidence type="ECO:0000259" key="1">
    <source>
        <dbReference type="SMART" id="SM00235"/>
    </source>
</evidence>
<gene>
    <name evidence="2" type="ORF">Dda_8908</name>
</gene>
<keyword evidence="2" id="KW-0482">Metalloprotease</keyword>
<comment type="caution">
    <text evidence="2">The sequence shown here is derived from an EMBL/GenBank/DDBJ whole genome shotgun (WGS) entry which is preliminary data.</text>
</comment>
<dbReference type="Pfam" id="PF01400">
    <property type="entry name" value="Astacin"/>
    <property type="match status" value="1"/>
</dbReference>
<dbReference type="SUPFAM" id="SSF55486">
    <property type="entry name" value="Metalloproteases ('zincins'), catalytic domain"/>
    <property type="match status" value="1"/>
</dbReference>
<keyword evidence="2" id="KW-0378">Hydrolase</keyword>
<dbReference type="InterPro" id="IPR006026">
    <property type="entry name" value="Peptidase_Metallo"/>
</dbReference>
<dbReference type="InterPro" id="IPR001506">
    <property type="entry name" value="Peptidase_M12A"/>
</dbReference>
<dbReference type="SMART" id="SM00235">
    <property type="entry name" value="ZnMc"/>
    <property type="match status" value="1"/>
</dbReference>
<keyword evidence="3" id="KW-1185">Reference proteome</keyword>
<feature type="domain" description="Peptidase metallopeptidase" evidence="1">
    <location>
        <begin position="68"/>
        <end position="221"/>
    </location>
</feature>
<protein>
    <submittedName>
        <fullName evidence="2">Metalloprotease</fullName>
    </submittedName>
</protein>
<dbReference type="Proteomes" id="UP001221413">
    <property type="component" value="Unassembled WGS sequence"/>
</dbReference>
<proteinExistence type="predicted"/>
<dbReference type="Gene3D" id="3.40.390.10">
    <property type="entry name" value="Collagenase (Catalytic Domain)"/>
    <property type="match status" value="1"/>
</dbReference>
<reference evidence="2" key="1">
    <citation type="submission" date="2023-01" db="EMBL/GenBank/DDBJ databases">
        <title>The chitinases involved in constricting ring structure development in the nematode-trapping fungus Drechslerella dactyloides.</title>
        <authorList>
            <person name="Wang R."/>
            <person name="Zhang L."/>
            <person name="Tang P."/>
            <person name="Li S."/>
            <person name="Liang L."/>
        </authorList>
    </citation>
    <scope>NUCLEOTIDE SEQUENCE</scope>
    <source>
        <strain evidence="2">YMF1.00031</strain>
    </source>
</reference>
<dbReference type="GO" id="GO:0008270">
    <property type="term" value="F:zinc ion binding"/>
    <property type="evidence" value="ECO:0007669"/>
    <property type="project" value="InterPro"/>
</dbReference>
<evidence type="ECO:0000313" key="2">
    <source>
        <dbReference type="EMBL" id="KAJ6256408.1"/>
    </source>
</evidence>
<evidence type="ECO:0000313" key="3">
    <source>
        <dbReference type="Proteomes" id="UP001221413"/>
    </source>
</evidence>
<dbReference type="GO" id="GO:0004222">
    <property type="term" value="F:metalloendopeptidase activity"/>
    <property type="evidence" value="ECO:0007669"/>
    <property type="project" value="InterPro"/>
</dbReference>